<organism evidence="4">
    <name type="scientific">Schizophyllum commune (strain H4-8 / FGSC 9210)</name>
    <name type="common">Split gill fungus</name>
    <dbReference type="NCBI Taxonomy" id="578458"/>
    <lineage>
        <taxon>Eukaryota</taxon>
        <taxon>Fungi</taxon>
        <taxon>Dikarya</taxon>
        <taxon>Basidiomycota</taxon>
        <taxon>Agaricomycotina</taxon>
        <taxon>Agaricomycetes</taxon>
        <taxon>Agaricomycetidae</taxon>
        <taxon>Agaricales</taxon>
        <taxon>Schizophyllaceae</taxon>
        <taxon>Schizophyllum</taxon>
    </lineage>
</organism>
<keyword evidence="4" id="KW-1185">Reference proteome</keyword>
<feature type="region of interest" description="Disordered" evidence="1">
    <location>
        <begin position="304"/>
        <end position="324"/>
    </location>
</feature>
<sequence>MMDEETMTVGKILGRLIRHGQYLLVYPYAYTEGRDHIYSPIELGLFDPFEDLRLPTPDGITLQAYLFRKPLNYSSSSRLTIIMFHGNAMNLGEFTHIAQYFVRRQYNVLVMSYRGYAKSTGKPTQKGLRIDAQTALDFVLNDDRLKHTRVILYGLSLGGAVAIDLASRNSDRIAGLIIENTFLSLPAVVHDWPYLGHLSWAVHQRWNSAARIKHISRDVPICMMSGLGDTVVPPKHLKGLWEIAQGRGVVKCKEKGKGVGKDKGPKETPLKDEFHTFRFGHHHDTHEQPGYWKRIDGFMDKIKGQKTRPMSGVPATAPTATKRRSWKVMTWG</sequence>
<dbReference type="PANTHER" id="PTHR12277">
    <property type="entry name" value="ALPHA/BETA HYDROLASE DOMAIN-CONTAINING PROTEIN"/>
    <property type="match status" value="1"/>
</dbReference>
<gene>
    <name evidence="3" type="ORF">SCHCODRAFT_67465</name>
</gene>
<evidence type="ECO:0000259" key="2">
    <source>
        <dbReference type="Pfam" id="PF00561"/>
    </source>
</evidence>
<evidence type="ECO:0000313" key="3">
    <source>
        <dbReference type="EMBL" id="EFI98482.1"/>
    </source>
</evidence>
<dbReference type="Proteomes" id="UP000007431">
    <property type="component" value="Unassembled WGS sequence"/>
</dbReference>
<dbReference type="SUPFAM" id="SSF53474">
    <property type="entry name" value="alpha/beta-Hydrolases"/>
    <property type="match status" value="1"/>
</dbReference>
<dbReference type="InterPro" id="IPR000073">
    <property type="entry name" value="AB_hydrolase_1"/>
</dbReference>
<dbReference type="Pfam" id="PF00561">
    <property type="entry name" value="Abhydrolase_1"/>
    <property type="match status" value="1"/>
</dbReference>
<accession>D8Q1C7</accession>
<dbReference type="InParanoid" id="D8Q1C7"/>
<dbReference type="Gene3D" id="3.40.50.1820">
    <property type="entry name" value="alpha/beta hydrolase"/>
    <property type="match status" value="1"/>
</dbReference>
<dbReference type="OMA" id="IAQVFYK"/>
<reference evidence="3 4" key="1">
    <citation type="journal article" date="2010" name="Nat. Biotechnol.">
        <title>Genome sequence of the model mushroom Schizophyllum commune.</title>
        <authorList>
            <person name="Ohm R.A."/>
            <person name="de Jong J.F."/>
            <person name="Lugones L.G."/>
            <person name="Aerts A."/>
            <person name="Kothe E."/>
            <person name="Stajich J.E."/>
            <person name="de Vries R.P."/>
            <person name="Record E."/>
            <person name="Levasseur A."/>
            <person name="Baker S.E."/>
            <person name="Bartholomew K.A."/>
            <person name="Coutinho P.M."/>
            <person name="Erdmann S."/>
            <person name="Fowler T.J."/>
            <person name="Gathman A.C."/>
            <person name="Lombard V."/>
            <person name="Henrissat B."/>
            <person name="Knabe N."/>
            <person name="Kuees U."/>
            <person name="Lilly W.W."/>
            <person name="Lindquist E."/>
            <person name="Lucas S."/>
            <person name="Magnuson J.K."/>
            <person name="Piumi F."/>
            <person name="Raudaskoski M."/>
            <person name="Salamov A."/>
            <person name="Schmutz J."/>
            <person name="Schwarze F.W.M.R."/>
            <person name="vanKuyk P.A."/>
            <person name="Horton J.S."/>
            <person name="Grigoriev I.V."/>
            <person name="Woesten H.A.B."/>
        </authorList>
    </citation>
    <scope>NUCLEOTIDE SEQUENCE [LARGE SCALE GENOMIC DNA]</scope>
    <source>
        <strain evidence="4">H4-8 / FGSC 9210</strain>
    </source>
</reference>
<dbReference type="HOGENOM" id="CLU_029375_2_0_1"/>
<proteinExistence type="predicted"/>
<dbReference type="eggNOG" id="KOG4391">
    <property type="taxonomic scope" value="Eukaryota"/>
</dbReference>
<dbReference type="EMBL" id="GL377305">
    <property type="protein sequence ID" value="EFI98482.1"/>
    <property type="molecule type" value="Genomic_DNA"/>
</dbReference>
<dbReference type="PANTHER" id="PTHR12277:SF81">
    <property type="entry name" value="PROTEIN ABHD13"/>
    <property type="match status" value="1"/>
</dbReference>
<name>D8Q1C7_SCHCM</name>
<dbReference type="AlphaFoldDB" id="D8Q1C7"/>
<dbReference type="ESTHER" id="schcm-d8q1c7">
    <property type="family name" value="ABHD13-BEM46"/>
</dbReference>
<evidence type="ECO:0000256" key="1">
    <source>
        <dbReference type="SAM" id="MobiDB-lite"/>
    </source>
</evidence>
<dbReference type="InterPro" id="IPR029058">
    <property type="entry name" value="AB_hydrolase_fold"/>
</dbReference>
<dbReference type="STRING" id="578458.D8Q1C7"/>
<dbReference type="GO" id="GO:0008474">
    <property type="term" value="F:palmitoyl-(protein) hydrolase activity"/>
    <property type="evidence" value="ECO:0007669"/>
    <property type="project" value="TreeGrafter"/>
</dbReference>
<protein>
    <recommendedName>
        <fullName evidence="2">AB hydrolase-1 domain-containing protein</fullName>
    </recommendedName>
</protein>
<feature type="domain" description="AB hydrolase-1" evidence="2">
    <location>
        <begin position="80"/>
        <end position="207"/>
    </location>
</feature>
<evidence type="ECO:0000313" key="4">
    <source>
        <dbReference type="Proteomes" id="UP000007431"/>
    </source>
</evidence>
<dbReference type="VEuPathDB" id="FungiDB:SCHCODRAFT_02619216"/>
<dbReference type="GO" id="GO:0016020">
    <property type="term" value="C:membrane"/>
    <property type="evidence" value="ECO:0007669"/>
    <property type="project" value="TreeGrafter"/>
</dbReference>